<feature type="compositionally biased region" description="Polar residues" evidence="1">
    <location>
        <begin position="75"/>
        <end position="87"/>
    </location>
</feature>
<proteinExistence type="predicted"/>
<feature type="signal peptide" evidence="2">
    <location>
        <begin position="1"/>
        <end position="21"/>
    </location>
</feature>
<evidence type="ECO:0000313" key="4">
    <source>
        <dbReference type="Proteomes" id="UP000028990"/>
    </source>
</evidence>
<keyword evidence="2" id="KW-0732">Signal</keyword>
<feature type="region of interest" description="Disordered" evidence="1">
    <location>
        <begin position="74"/>
        <end position="130"/>
    </location>
</feature>
<evidence type="ECO:0000256" key="1">
    <source>
        <dbReference type="SAM" id="MobiDB-lite"/>
    </source>
</evidence>
<reference evidence="3 4" key="1">
    <citation type="submission" date="2013-11" db="EMBL/GenBank/DDBJ databases">
        <title>The Damaraland mole rat (Fukomys damarensis) genome and evolution of African mole rats.</title>
        <authorList>
            <person name="Gladyshev V.N."/>
            <person name="Fang X."/>
        </authorList>
    </citation>
    <scope>NUCLEOTIDE SEQUENCE [LARGE SCALE GENOMIC DNA]</scope>
    <source>
        <tissue evidence="3">Liver</tissue>
    </source>
</reference>
<name>A0A091DM49_FUKDA</name>
<dbReference type="EMBL" id="KN122294">
    <property type="protein sequence ID" value="KFO31350.1"/>
    <property type="molecule type" value="Genomic_DNA"/>
</dbReference>
<feature type="compositionally biased region" description="Low complexity" evidence="1">
    <location>
        <begin position="109"/>
        <end position="119"/>
    </location>
</feature>
<accession>A0A091DM49</accession>
<keyword evidence="4" id="KW-1185">Reference proteome</keyword>
<sequence>MRQETLRCALLCFLVFSDALAAVWRTDVVEFRWVLTKEASACFSSQPHGRAPKSTLETRTTLLKAVLASEGPWISLSQDSPTPSLQTPGLRLADPSPADVVSRRLSETPPSGSFPGPSGAKTAGSPKPRDALATVWRTDVDLRWVLAREASGCFSSQLH</sequence>
<feature type="chain" id="PRO_5001872089" evidence="2">
    <location>
        <begin position="22"/>
        <end position="159"/>
    </location>
</feature>
<protein>
    <submittedName>
        <fullName evidence="3">Uncharacterized protein</fullName>
    </submittedName>
</protein>
<evidence type="ECO:0000313" key="3">
    <source>
        <dbReference type="EMBL" id="KFO31350.1"/>
    </source>
</evidence>
<dbReference type="Proteomes" id="UP000028990">
    <property type="component" value="Unassembled WGS sequence"/>
</dbReference>
<gene>
    <name evidence="3" type="ORF">H920_07280</name>
</gene>
<dbReference type="AlphaFoldDB" id="A0A091DM49"/>
<evidence type="ECO:0000256" key="2">
    <source>
        <dbReference type="SAM" id="SignalP"/>
    </source>
</evidence>
<organism evidence="3 4">
    <name type="scientific">Fukomys damarensis</name>
    <name type="common">Damaraland mole rat</name>
    <name type="synonym">Cryptomys damarensis</name>
    <dbReference type="NCBI Taxonomy" id="885580"/>
    <lineage>
        <taxon>Eukaryota</taxon>
        <taxon>Metazoa</taxon>
        <taxon>Chordata</taxon>
        <taxon>Craniata</taxon>
        <taxon>Vertebrata</taxon>
        <taxon>Euteleostomi</taxon>
        <taxon>Mammalia</taxon>
        <taxon>Eutheria</taxon>
        <taxon>Euarchontoglires</taxon>
        <taxon>Glires</taxon>
        <taxon>Rodentia</taxon>
        <taxon>Hystricomorpha</taxon>
        <taxon>Bathyergidae</taxon>
        <taxon>Fukomys</taxon>
    </lineage>
</organism>